<dbReference type="STRING" id="1229780.BN381_600024"/>
<dbReference type="HOGENOM" id="CLU_027562_17_1_11"/>
<sequence length="458" mass="51298">MSKRTARNNIRRRGNTYTYYVYGVGPDGQRKQYSQGGFATQKDALAAQTRASAALLDGSFVADERQTFASFLVDEWLPTKRPPTLEESTFHSYERNLRLHVIPNVGAVRLAGLTPMHLNQLYRDLLDSGRRPPATGRRRFTKEAINASVDAQERGESGQQIADMLNADESFGLEGVTRHAVAALLRRDAQQAVQTTPQDGLSPRTVRYIHTIIRAALRDAVRWNKVGRNIADSATPPPSSATQAKRASTWTGAQVRQFFEFVSESRYLPAWLFLATSGCRRGEALGLRWSDVDLDERTAVIGHQVVTVDHEIVFKDLPKTKRAHVVRLDPGTVSMLQAWKATQNAERLLVGSGYASHGLVFSTADGRPYHPERFSREFQRKQEQFNATEPDAPLPRIVLHGLRHTWATLALQEGIDIKIVSDRLNHSSTHITREIYTHVTPPMQSDAAERVANQIFGK</sequence>
<dbReference type="AlphaFoldDB" id="R4Z3F4"/>
<dbReference type="InterPro" id="IPR013762">
    <property type="entry name" value="Integrase-like_cat_sf"/>
</dbReference>
<dbReference type="EMBL" id="CANL01000057">
    <property type="protein sequence ID" value="CCM65210.1"/>
    <property type="molecule type" value="Genomic_DNA"/>
</dbReference>
<dbReference type="GO" id="GO:0003677">
    <property type="term" value="F:DNA binding"/>
    <property type="evidence" value="ECO:0007669"/>
    <property type="project" value="UniProtKB-KW"/>
</dbReference>
<evidence type="ECO:0000256" key="3">
    <source>
        <dbReference type="ARBA" id="ARBA00023125"/>
    </source>
</evidence>
<evidence type="ECO:0000259" key="5">
    <source>
        <dbReference type="PROSITE" id="PS51898"/>
    </source>
</evidence>
<dbReference type="Pfam" id="PF00589">
    <property type="entry name" value="Phage_integrase"/>
    <property type="match status" value="1"/>
</dbReference>
<reference evidence="6 7" key="1">
    <citation type="journal article" date="2013" name="ISME J.">
        <title>Metabolic model for the filamentous 'Candidatus Microthrix parvicella' based on genomic and metagenomic analyses.</title>
        <authorList>
            <person name="Jon McIlroy S."/>
            <person name="Kristiansen R."/>
            <person name="Albertsen M."/>
            <person name="Michael Karst S."/>
            <person name="Rossetti S."/>
            <person name="Lund Nielsen J."/>
            <person name="Tandoi V."/>
            <person name="James Seviour R."/>
            <person name="Nielsen P.H."/>
        </authorList>
    </citation>
    <scope>NUCLEOTIDE SEQUENCE [LARGE SCALE GENOMIC DNA]</scope>
    <source>
        <strain evidence="6 7">RN1</strain>
    </source>
</reference>
<accession>R4Z3F4</accession>
<protein>
    <submittedName>
        <fullName evidence="6">Putative phage integrase related protein</fullName>
    </submittedName>
</protein>
<comment type="caution">
    <text evidence="6">The sequence shown here is derived from an EMBL/GenBank/DDBJ whole genome shotgun (WGS) entry which is preliminary data.</text>
</comment>
<dbReference type="Pfam" id="PF14659">
    <property type="entry name" value="Phage_int_SAM_3"/>
    <property type="match status" value="1"/>
</dbReference>
<dbReference type="Proteomes" id="UP000018291">
    <property type="component" value="Unassembled WGS sequence"/>
</dbReference>
<dbReference type="InterPro" id="IPR050090">
    <property type="entry name" value="Tyrosine_recombinase_XerCD"/>
</dbReference>
<keyword evidence="3" id="KW-0238">DNA-binding</keyword>
<dbReference type="SUPFAM" id="SSF56349">
    <property type="entry name" value="DNA breaking-rejoining enzymes"/>
    <property type="match status" value="2"/>
</dbReference>
<dbReference type="GO" id="GO:0006310">
    <property type="term" value="P:DNA recombination"/>
    <property type="evidence" value="ECO:0007669"/>
    <property type="project" value="UniProtKB-KW"/>
</dbReference>
<dbReference type="InterPro" id="IPR004107">
    <property type="entry name" value="Integrase_SAM-like_N"/>
</dbReference>
<proteinExistence type="inferred from homology"/>
<feature type="domain" description="Tyr recombinase" evidence="5">
    <location>
        <begin position="245"/>
        <end position="449"/>
    </location>
</feature>
<dbReference type="InterPro" id="IPR002104">
    <property type="entry name" value="Integrase_catalytic"/>
</dbReference>
<comment type="similarity">
    <text evidence="1">Belongs to the 'phage' integrase family.</text>
</comment>
<keyword evidence="2" id="KW-0229">DNA integration</keyword>
<keyword evidence="7" id="KW-1185">Reference proteome</keyword>
<dbReference type="InterPro" id="IPR028259">
    <property type="entry name" value="AP2-like_int_N"/>
</dbReference>
<name>R4Z3F4_9ACTN</name>
<dbReference type="GO" id="GO:0015074">
    <property type="term" value="P:DNA integration"/>
    <property type="evidence" value="ECO:0007669"/>
    <property type="project" value="UniProtKB-KW"/>
</dbReference>
<organism evidence="6 7">
    <name type="scientific">Candidatus Neomicrothrix parvicella RN1</name>
    <dbReference type="NCBI Taxonomy" id="1229780"/>
    <lineage>
        <taxon>Bacteria</taxon>
        <taxon>Bacillati</taxon>
        <taxon>Actinomycetota</taxon>
        <taxon>Acidimicrobiia</taxon>
        <taxon>Acidimicrobiales</taxon>
        <taxon>Microthrixaceae</taxon>
        <taxon>Candidatus Neomicrothrix</taxon>
    </lineage>
</organism>
<dbReference type="CDD" id="cd01189">
    <property type="entry name" value="INT_ICEBs1_C_like"/>
    <property type="match status" value="1"/>
</dbReference>
<evidence type="ECO:0000256" key="2">
    <source>
        <dbReference type="ARBA" id="ARBA00022908"/>
    </source>
</evidence>
<dbReference type="PROSITE" id="PS51898">
    <property type="entry name" value="TYR_RECOMBINASE"/>
    <property type="match status" value="1"/>
</dbReference>
<evidence type="ECO:0000313" key="7">
    <source>
        <dbReference type="Proteomes" id="UP000018291"/>
    </source>
</evidence>
<evidence type="ECO:0000313" key="6">
    <source>
        <dbReference type="EMBL" id="CCM65210.1"/>
    </source>
</evidence>
<dbReference type="Gene3D" id="1.10.443.10">
    <property type="entry name" value="Intergrase catalytic core"/>
    <property type="match status" value="1"/>
</dbReference>
<gene>
    <name evidence="6" type="ORF">BN381_600024</name>
</gene>
<dbReference type="PANTHER" id="PTHR30349:SF41">
    <property type="entry name" value="INTEGRASE_RECOMBINASE PROTEIN MJ0367-RELATED"/>
    <property type="match status" value="1"/>
</dbReference>
<dbReference type="InterPro" id="IPR010998">
    <property type="entry name" value="Integrase_recombinase_N"/>
</dbReference>
<evidence type="ECO:0000256" key="1">
    <source>
        <dbReference type="ARBA" id="ARBA00008857"/>
    </source>
</evidence>
<dbReference type="eggNOG" id="COG0582">
    <property type="taxonomic scope" value="Bacteria"/>
</dbReference>
<dbReference type="Pfam" id="PF14657">
    <property type="entry name" value="Arm-DNA-bind_4"/>
    <property type="match status" value="1"/>
</dbReference>
<dbReference type="Gene3D" id="1.10.150.130">
    <property type="match status" value="1"/>
</dbReference>
<keyword evidence="4" id="KW-0233">DNA recombination</keyword>
<dbReference type="RefSeq" id="WP_012229725.1">
    <property type="nucleotide sequence ID" value="NZ_HG422565.1"/>
</dbReference>
<evidence type="ECO:0000256" key="4">
    <source>
        <dbReference type="ARBA" id="ARBA00023172"/>
    </source>
</evidence>
<dbReference type="PANTHER" id="PTHR30349">
    <property type="entry name" value="PHAGE INTEGRASE-RELATED"/>
    <property type="match status" value="1"/>
</dbReference>
<dbReference type="InterPro" id="IPR011010">
    <property type="entry name" value="DNA_brk_join_enz"/>
</dbReference>